<reference evidence="2 3" key="1">
    <citation type="journal article" date="2016" name="Nat. Commun.">
        <title>Thousands of microbial genomes shed light on interconnected biogeochemical processes in an aquifer system.</title>
        <authorList>
            <person name="Anantharaman K."/>
            <person name="Brown C.T."/>
            <person name="Hug L.A."/>
            <person name="Sharon I."/>
            <person name="Castelle C.J."/>
            <person name="Probst A.J."/>
            <person name="Thomas B.C."/>
            <person name="Singh A."/>
            <person name="Wilkins M.J."/>
            <person name="Karaoz U."/>
            <person name="Brodie E.L."/>
            <person name="Williams K.H."/>
            <person name="Hubbard S.S."/>
            <person name="Banfield J.F."/>
        </authorList>
    </citation>
    <scope>NUCLEOTIDE SEQUENCE [LARGE SCALE GENOMIC DNA]</scope>
</reference>
<evidence type="ECO:0000313" key="3">
    <source>
        <dbReference type="Proteomes" id="UP000177362"/>
    </source>
</evidence>
<accession>A0A1G2KLT9</accession>
<dbReference type="Pfam" id="PF18931">
    <property type="entry name" value="DUF5680"/>
    <property type="match status" value="1"/>
</dbReference>
<protein>
    <recommendedName>
        <fullName evidence="1">DUF5680 domain-containing protein</fullName>
    </recommendedName>
</protein>
<gene>
    <name evidence="2" type="ORF">A3C11_01925</name>
</gene>
<proteinExistence type="predicted"/>
<dbReference type="STRING" id="1802271.A3C11_01925"/>
<dbReference type="Proteomes" id="UP000177362">
    <property type="component" value="Unassembled WGS sequence"/>
</dbReference>
<evidence type="ECO:0000313" key="2">
    <source>
        <dbReference type="EMBL" id="OHA00224.1"/>
    </source>
</evidence>
<dbReference type="EMBL" id="MHQJ01000054">
    <property type="protein sequence ID" value="OHA00224.1"/>
    <property type="molecule type" value="Genomic_DNA"/>
</dbReference>
<dbReference type="InterPro" id="IPR043735">
    <property type="entry name" value="DUF5680"/>
</dbReference>
<dbReference type="AlphaFoldDB" id="A0A1G2KLT9"/>
<evidence type="ECO:0000259" key="1">
    <source>
        <dbReference type="Pfam" id="PF18931"/>
    </source>
</evidence>
<feature type="domain" description="DUF5680" evidence="1">
    <location>
        <begin position="50"/>
        <end position="108"/>
    </location>
</feature>
<organism evidence="2 3">
    <name type="scientific">Candidatus Sungbacteria bacterium RIFCSPHIGHO2_02_FULL_49_12</name>
    <dbReference type="NCBI Taxonomy" id="1802271"/>
    <lineage>
        <taxon>Bacteria</taxon>
        <taxon>Candidatus Sungiibacteriota</taxon>
    </lineage>
</organism>
<comment type="caution">
    <text evidence="2">The sequence shown here is derived from an EMBL/GenBank/DDBJ whole genome shotgun (WGS) entry which is preliminary data.</text>
</comment>
<name>A0A1G2KLT9_9BACT</name>
<sequence length="193" mass="21677">MPKYNVAQLQQFFLEAAAKTYAGGAQKTTISELAGSKVYWHQVGELCYVDAYFTNGEYSGGQTLIYVRGVPAWIMQYHGWAKDDDPEVLKFLKRALSAAYECGEFHGGRGPLKLNDPEIGLTYMNMCAVEPYQAPGMVLGPLYQSIPFHNLSHKKRAFTCFGGRESIIRRTESVFVGTVFWHRYQGLLLGEAE</sequence>